<dbReference type="InterPro" id="IPR036209">
    <property type="entry name" value="YwmB-like_sf"/>
</dbReference>
<evidence type="ECO:0000313" key="3">
    <source>
        <dbReference type="EMBL" id="GLC29363.1"/>
    </source>
</evidence>
<dbReference type="Gene3D" id="3.30.360.40">
    <property type="entry name" value="YwmB-like"/>
    <property type="match status" value="1"/>
</dbReference>
<gene>
    <name evidence="3" type="ORF">bsdE14_07730</name>
</gene>
<keyword evidence="1" id="KW-0175">Coiled coil</keyword>
<evidence type="ECO:0008006" key="5">
    <source>
        <dbReference type="Google" id="ProtNLM"/>
    </source>
</evidence>
<evidence type="ECO:0000256" key="2">
    <source>
        <dbReference type="SAM" id="SignalP"/>
    </source>
</evidence>
<dbReference type="Pfam" id="PF08680">
    <property type="entry name" value="DUF1779"/>
    <property type="match status" value="1"/>
</dbReference>
<feature type="chain" id="PRO_5046304007" description="TATA-box binding" evidence="2">
    <location>
        <begin position="25"/>
        <end position="231"/>
    </location>
</feature>
<comment type="caution">
    <text evidence="3">The sequence shown here is derived from an EMBL/GenBank/DDBJ whole genome shotgun (WGS) entry which is preliminary data.</text>
</comment>
<protein>
    <recommendedName>
        <fullName evidence="5">TATA-box binding</fullName>
    </recommendedName>
</protein>
<feature type="signal peptide" evidence="2">
    <location>
        <begin position="1"/>
        <end position="24"/>
    </location>
</feature>
<dbReference type="InterPro" id="IPR014794">
    <property type="entry name" value="DUF1779"/>
</dbReference>
<sequence length="231" mass="26280">MKKKMRTLLLFMVIINFLFVNGNAYPQDNNIDSFQSILIETNCEIEEFGIKTSFETDGTNEEICVDLLKKLGFYEKASINAIKGNEMYCLEFNKDDTNGYIESINFDNHNVVTVNISKKNSANGLKELKEKIENATDNKAKNQKLFQYIKAKLPNSDISSVNSDVVRLLRKEKAENIATVKISNGYSTVAYTKNYKPMKNDGKLMDFNFAVCRYSSGNYLIMGTPVIITNY</sequence>
<evidence type="ECO:0000256" key="1">
    <source>
        <dbReference type="SAM" id="Coils"/>
    </source>
</evidence>
<feature type="coiled-coil region" evidence="1">
    <location>
        <begin position="118"/>
        <end position="145"/>
    </location>
</feature>
<keyword evidence="4" id="KW-1185">Reference proteome</keyword>
<dbReference type="Proteomes" id="UP001208567">
    <property type="component" value="Unassembled WGS sequence"/>
</dbReference>
<reference evidence="3 4" key="1">
    <citation type="journal article" date="2024" name="Int. J. Syst. Evol. Microbiol.">
        <title>Clostridium omnivorum sp. nov., isolated from anoxic soil under the treatment of reductive soil disinfestation.</title>
        <authorList>
            <person name="Ueki A."/>
            <person name="Tonouchi A."/>
            <person name="Kaku N."/>
            <person name="Honma S."/>
            <person name="Ueki K."/>
        </authorList>
    </citation>
    <scope>NUCLEOTIDE SEQUENCE [LARGE SCALE GENOMIC DNA]</scope>
    <source>
        <strain evidence="3 4">E14</strain>
    </source>
</reference>
<evidence type="ECO:0000313" key="4">
    <source>
        <dbReference type="Proteomes" id="UP001208567"/>
    </source>
</evidence>
<name>A0ABQ5N2D1_9CLOT</name>
<proteinExistence type="predicted"/>
<keyword evidence="2" id="KW-0732">Signal</keyword>
<dbReference type="SUPFAM" id="SSF143842">
    <property type="entry name" value="YwmB-like"/>
    <property type="match status" value="1"/>
</dbReference>
<dbReference type="EMBL" id="BRXR01000001">
    <property type="protein sequence ID" value="GLC29363.1"/>
    <property type="molecule type" value="Genomic_DNA"/>
</dbReference>
<accession>A0ABQ5N2D1</accession>
<organism evidence="3 4">
    <name type="scientific">Clostridium omnivorum</name>
    <dbReference type="NCBI Taxonomy" id="1604902"/>
    <lineage>
        <taxon>Bacteria</taxon>
        <taxon>Bacillati</taxon>
        <taxon>Bacillota</taxon>
        <taxon>Clostridia</taxon>
        <taxon>Eubacteriales</taxon>
        <taxon>Clostridiaceae</taxon>
        <taxon>Clostridium</taxon>
    </lineage>
</organism>